<gene>
    <name evidence="1" type="ORF">CLV36_107107</name>
</gene>
<dbReference type="RefSeq" id="WP_106342577.1">
    <property type="nucleotide sequence ID" value="NZ_PVTZ01000007.1"/>
</dbReference>
<keyword evidence="2" id="KW-1185">Reference proteome</keyword>
<dbReference type="Gene3D" id="3.40.30.30">
    <property type="entry name" value="Hypothetical protein sa0798"/>
    <property type="match status" value="1"/>
</dbReference>
<comment type="caution">
    <text evidence="1">The sequence shown here is derived from an EMBL/GenBank/DDBJ whole genome shotgun (WGS) entry which is preliminary data.</text>
</comment>
<dbReference type="InterPro" id="IPR036249">
    <property type="entry name" value="Thioredoxin-like_sf"/>
</dbReference>
<dbReference type="Pfam" id="PF07315">
    <property type="entry name" value="DUF1462"/>
    <property type="match status" value="1"/>
</dbReference>
<dbReference type="InterPro" id="IPR009190">
    <property type="entry name" value="DUF1462"/>
</dbReference>
<reference evidence="1 2" key="1">
    <citation type="submission" date="2018-03" db="EMBL/GenBank/DDBJ databases">
        <title>Genomic Encyclopedia of Archaeal and Bacterial Type Strains, Phase II (KMG-II): from individual species to whole genera.</title>
        <authorList>
            <person name="Goeker M."/>
        </authorList>
    </citation>
    <scope>NUCLEOTIDE SEQUENCE [LARGE SCALE GENOMIC DNA]</scope>
    <source>
        <strain evidence="1 2">RHA1</strain>
    </source>
</reference>
<accession>A0ABX5EN81</accession>
<dbReference type="SUPFAM" id="SSF52833">
    <property type="entry name" value="Thioredoxin-like"/>
    <property type="match status" value="1"/>
</dbReference>
<dbReference type="Proteomes" id="UP000238836">
    <property type="component" value="Unassembled WGS sequence"/>
</dbReference>
<name>A0ABX5EN81_9BACL</name>
<evidence type="ECO:0000313" key="1">
    <source>
        <dbReference type="EMBL" id="PRZ13912.1"/>
    </source>
</evidence>
<sequence length="106" mass="11873">MKTITVFVYGAEQICPSCVNFPSAKETSSWLEAALKRKYGEQVDVRYVDIHEPVGSAETVAFAKRVLDEDLWYPVVVIEGEIVAEGNPKLKEICQKIERVGVKQLS</sequence>
<evidence type="ECO:0000313" key="2">
    <source>
        <dbReference type="Proteomes" id="UP000238836"/>
    </source>
</evidence>
<proteinExistence type="predicted"/>
<organism evidence="1 2">
    <name type="scientific">Laceyella sediminis</name>
    <dbReference type="NCBI Taxonomy" id="573074"/>
    <lineage>
        <taxon>Bacteria</taxon>
        <taxon>Bacillati</taxon>
        <taxon>Bacillota</taxon>
        <taxon>Bacilli</taxon>
        <taxon>Bacillales</taxon>
        <taxon>Thermoactinomycetaceae</taxon>
        <taxon>Laceyella</taxon>
    </lineage>
</organism>
<dbReference type="EMBL" id="PVTZ01000007">
    <property type="protein sequence ID" value="PRZ13912.1"/>
    <property type="molecule type" value="Genomic_DNA"/>
</dbReference>
<protein>
    <submittedName>
        <fullName evidence="1">Disulfide oxidoreductase YuzD</fullName>
    </submittedName>
</protein>
<dbReference type="InterPro" id="IPR038218">
    <property type="entry name" value="YuzD-like_sp"/>
</dbReference>